<accession>A0A510Y3U2</accession>
<evidence type="ECO:0000313" key="1">
    <source>
        <dbReference type="EMBL" id="GEK57237.1"/>
    </source>
</evidence>
<dbReference type="OrthoDB" id="2968063at2"/>
<sequence>MSSSVDSSNFIEVYFEPSAIPLFDLNGFQSEGTFEEHSSYVKAVVSADNCGIEEAGVYFYQEKAGRGSGGSRTVFIPMRFILTVVEHSESRGPIGYTDPNTL</sequence>
<dbReference type="Proteomes" id="UP000321051">
    <property type="component" value="Unassembled WGS sequence"/>
</dbReference>
<reference evidence="1 2" key="1">
    <citation type="submission" date="2019-07" db="EMBL/GenBank/DDBJ databases">
        <title>Whole genome shotgun sequence of Marinococcus halophilus NBRC 102359.</title>
        <authorList>
            <person name="Hosoyama A."/>
            <person name="Uohara A."/>
            <person name="Ohji S."/>
            <person name="Ichikawa N."/>
        </authorList>
    </citation>
    <scope>NUCLEOTIDE SEQUENCE [LARGE SCALE GENOMIC DNA]</scope>
    <source>
        <strain evidence="1 2">NBRC 102359</strain>
    </source>
</reference>
<dbReference type="RefSeq" id="WP_079476028.1">
    <property type="nucleotide sequence ID" value="NZ_BJUN01000001.1"/>
</dbReference>
<keyword evidence="2" id="KW-1185">Reference proteome</keyword>
<name>A0A510Y3U2_MARHA</name>
<dbReference type="AlphaFoldDB" id="A0A510Y3U2"/>
<dbReference type="EMBL" id="BJUN01000001">
    <property type="protein sequence ID" value="GEK57237.1"/>
    <property type="molecule type" value="Genomic_DNA"/>
</dbReference>
<evidence type="ECO:0000313" key="2">
    <source>
        <dbReference type="Proteomes" id="UP000321051"/>
    </source>
</evidence>
<organism evidence="1 2">
    <name type="scientific">Marinococcus halophilus</name>
    <dbReference type="NCBI Taxonomy" id="1371"/>
    <lineage>
        <taxon>Bacteria</taxon>
        <taxon>Bacillati</taxon>
        <taxon>Bacillota</taxon>
        <taxon>Bacilli</taxon>
        <taxon>Bacillales</taxon>
        <taxon>Bacillaceae</taxon>
        <taxon>Marinococcus</taxon>
    </lineage>
</organism>
<proteinExistence type="predicted"/>
<comment type="caution">
    <text evidence="1">The sequence shown here is derived from an EMBL/GenBank/DDBJ whole genome shotgun (WGS) entry which is preliminary data.</text>
</comment>
<protein>
    <submittedName>
        <fullName evidence="1">Uncharacterized protein</fullName>
    </submittedName>
</protein>
<gene>
    <name evidence="1" type="ORF">MHA01_01420</name>
</gene>